<dbReference type="RefSeq" id="WP_248943259.1">
    <property type="nucleotide sequence ID" value="NZ_JAKIKS010000225.1"/>
</dbReference>
<gene>
    <name evidence="1" type="ORF">L2764_26070</name>
</gene>
<protein>
    <recommendedName>
        <fullName evidence="3">Transposase</fullName>
    </recommendedName>
</protein>
<comment type="caution">
    <text evidence="1">The sequence shown here is derived from an EMBL/GenBank/DDBJ whole genome shotgun (WGS) entry which is preliminary data.</text>
</comment>
<keyword evidence="2" id="KW-1185">Reference proteome</keyword>
<sequence length="119" mass="13207">MDISESLSSLAAEFSTWRKQKPHAKTHVPNTLRQQAVSLLERYQSGQITSALSITSVQLTQWRQALEPDENPSFIELSSQPSSTHSPVTLELNFNSGEKMHLKGIDNQMLLSTIGALKS</sequence>
<proteinExistence type="predicted"/>
<evidence type="ECO:0000313" key="1">
    <source>
        <dbReference type="EMBL" id="MCL1127830.1"/>
    </source>
</evidence>
<accession>A0ABT0LK53</accession>
<reference evidence="1 2" key="1">
    <citation type="submission" date="2022-01" db="EMBL/GenBank/DDBJ databases">
        <title>Whole genome-based taxonomy of the Shewanellaceae.</title>
        <authorList>
            <person name="Martin-Rodriguez A.J."/>
        </authorList>
    </citation>
    <scope>NUCLEOTIDE SEQUENCE [LARGE SCALE GENOMIC DNA]</scope>
    <source>
        <strain evidence="1 2">DSM 17177</strain>
    </source>
</reference>
<organism evidence="1 2">
    <name type="scientific">Shewanella surugensis</name>
    <dbReference type="NCBI Taxonomy" id="212020"/>
    <lineage>
        <taxon>Bacteria</taxon>
        <taxon>Pseudomonadati</taxon>
        <taxon>Pseudomonadota</taxon>
        <taxon>Gammaproteobacteria</taxon>
        <taxon>Alteromonadales</taxon>
        <taxon>Shewanellaceae</taxon>
        <taxon>Shewanella</taxon>
    </lineage>
</organism>
<evidence type="ECO:0000313" key="2">
    <source>
        <dbReference type="Proteomes" id="UP001203423"/>
    </source>
</evidence>
<dbReference type="EMBL" id="JAKIKS010000225">
    <property type="protein sequence ID" value="MCL1127830.1"/>
    <property type="molecule type" value="Genomic_DNA"/>
</dbReference>
<name>A0ABT0LK53_9GAMM</name>
<evidence type="ECO:0008006" key="3">
    <source>
        <dbReference type="Google" id="ProtNLM"/>
    </source>
</evidence>
<dbReference type="Proteomes" id="UP001203423">
    <property type="component" value="Unassembled WGS sequence"/>
</dbReference>